<reference evidence="2 3" key="1">
    <citation type="submission" date="2023-09" db="EMBL/GenBank/DDBJ databases">
        <authorList>
            <person name="Rey-Velasco X."/>
        </authorList>
    </citation>
    <scope>NUCLEOTIDE SEQUENCE [LARGE SCALE GENOMIC DNA]</scope>
    <source>
        <strain evidence="2 3">W242</strain>
    </source>
</reference>
<dbReference type="InterPro" id="IPR042099">
    <property type="entry name" value="ANL_N_sf"/>
</dbReference>
<comment type="caution">
    <text evidence="2">The sequence shown here is derived from an EMBL/GenBank/DDBJ whole genome shotgun (WGS) entry which is preliminary data.</text>
</comment>
<feature type="domain" description="AMP-dependent synthetase/ligase" evidence="1">
    <location>
        <begin position="59"/>
        <end position="201"/>
    </location>
</feature>
<dbReference type="InterPro" id="IPR045851">
    <property type="entry name" value="AMP-bd_C_sf"/>
</dbReference>
<organism evidence="2 3">
    <name type="scientific">Patiriisocius hiemis</name>
    <dbReference type="NCBI Taxonomy" id="3075604"/>
    <lineage>
        <taxon>Bacteria</taxon>
        <taxon>Pseudomonadati</taxon>
        <taxon>Bacteroidota</taxon>
        <taxon>Flavobacteriia</taxon>
        <taxon>Flavobacteriales</taxon>
        <taxon>Flavobacteriaceae</taxon>
        <taxon>Patiriisocius</taxon>
    </lineage>
</organism>
<dbReference type="Gene3D" id="3.30.300.30">
    <property type="match status" value="1"/>
</dbReference>
<evidence type="ECO:0000313" key="2">
    <source>
        <dbReference type="EMBL" id="MDT0554607.1"/>
    </source>
</evidence>
<dbReference type="PANTHER" id="PTHR43201">
    <property type="entry name" value="ACYL-COA SYNTHETASE"/>
    <property type="match status" value="1"/>
</dbReference>
<dbReference type="Gene3D" id="3.40.50.12780">
    <property type="entry name" value="N-terminal domain of ligase-like"/>
    <property type="match status" value="1"/>
</dbReference>
<dbReference type="InterPro" id="IPR000873">
    <property type="entry name" value="AMP-dep_synth/lig_dom"/>
</dbReference>
<gene>
    <name evidence="2" type="ORF">RM538_01225</name>
</gene>
<sequence length="356" mass="39991">METSRIHPSFKLNGLSFDNPSDLLEFATKLKREGSPHEMSMGKFIYKWLDDDEFVKVKTSGSTGKPKKIKLAKQSMINSAAATGTYFKTGPDTTALLCLHPKFIAGKMMLVRAMTLGWDLHVVAPEKDALTQYDNKYDFAAMVPYQVHHSIQSLNKLKKLIIGGGPVSSELEQLLDEVETECFATYGMTETITHIAVRRINGMAKSEAYAALPNVKFSTDVRGCLVIDAPQITPNTIITNDLVALETPTRFKWLGRFDNVINSGGVKIYPETIEKKLSPFIDTSFIITSEKDKELGERLVLVIEHDDDDNIPNYKNAFEALEPFEKPKRIYALSQFPYTDNGKIKRGMVKKVLEKK</sequence>
<dbReference type="RefSeq" id="WP_311331568.1">
    <property type="nucleotide sequence ID" value="NZ_JAVRHZ010000001.1"/>
</dbReference>
<dbReference type="Proteomes" id="UP001254488">
    <property type="component" value="Unassembled WGS sequence"/>
</dbReference>
<proteinExistence type="predicted"/>
<dbReference type="PANTHER" id="PTHR43201:SF32">
    <property type="entry name" value="2-SUCCINYLBENZOATE--COA LIGASE, CHLOROPLASTIC_PEROXISOMAL"/>
    <property type="match status" value="1"/>
</dbReference>
<dbReference type="SUPFAM" id="SSF56801">
    <property type="entry name" value="Acetyl-CoA synthetase-like"/>
    <property type="match status" value="1"/>
</dbReference>
<keyword evidence="3" id="KW-1185">Reference proteome</keyword>
<evidence type="ECO:0000259" key="1">
    <source>
        <dbReference type="Pfam" id="PF00501"/>
    </source>
</evidence>
<evidence type="ECO:0000313" key="3">
    <source>
        <dbReference type="Proteomes" id="UP001254488"/>
    </source>
</evidence>
<dbReference type="Pfam" id="PF00501">
    <property type="entry name" value="AMP-binding"/>
    <property type="match status" value="1"/>
</dbReference>
<protein>
    <submittedName>
        <fullName evidence="2">AMP-binding protein</fullName>
    </submittedName>
</protein>
<dbReference type="EMBL" id="JAVRHZ010000001">
    <property type="protein sequence ID" value="MDT0554607.1"/>
    <property type="molecule type" value="Genomic_DNA"/>
</dbReference>
<accession>A0ABU2Y9B3</accession>
<name>A0ABU2Y9B3_9FLAO</name>